<evidence type="ECO:0000313" key="2">
    <source>
        <dbReference type="Proteomes" id="UP000611796"/>
    </source>
</evidence>
<protein>
    <submittedName>
        <fullName evidence="1">Transcription initiation factor TFIIIB</fullName>
    </submittedName>
</protein>
<comment type="caution">
    <text evidence="1">The sequence shown here is derived from an EMBL/GenBank/DDBJ whole genome shotgun (WGS) entry which is preliminary data.</text>
</comment>
<sequence>MGNSETCPKCGCTEIAEGKQNGYARIYPVDNIFGMGSNVIYEICTNCGYILCMRVEKPGRFK</sequence>
<proteinExistence type="predicted"/>
<organism evidence="1 2">
    <name type="scientific">Paeniclostridium hominis</name>
    <dbReference type="NCBI Taxonomy" id="2764329"/>
    <lineage>
        <taxon>Bacteria</taxon>
        <taxon>Bacillati</taxon>
        <taxon>Bacillota</taxon>
        <taxon>Clostridia</taxon>
        <taxon>Peptostreptococcales</taxon>
        <taxon>Peptostreptococcaceae</taxon>
        <taxon>Paeniclostridium</taxon>
    </lineage>
</organism>
<name>A0ABR7K0J1_9FIRM</name>
<evidence type="ECO:0000313" key="1">
    <source>
        <dbReference type="EMBL" id="MBC6002607.1"/>
    </source>
</evidence>
<gene>
    <name evidence="1" type="ORF">H8891_02240</name>
</gene>
<reference evidence="1 2" key="1">
    <citation type="submission" date="2020-08" db="EMBL/GenBank/DDBJ databases">
        <authorList>
            <person name="Liu C."/>
            <person name="Sun Q."/>
        </authorList>
    </citation>
    <scope>NUCLEOTIDE SEQUENCE [LARGE SCALE GENOMIC DNA]</scope>
    <source>
        <strain evidence="1 2">NSJ-45</strain>
    </source>
</reference>
<dbReference type="Proteomes" id="UP000611796">
    <property type="component" value="Unassembled WGS sequence"/>
</dbReference>
<dbReference type="RefSeq" id="WP_187005008.1">
    <property type="nucleotide sequence ID" value="NZ_JACRWD010000001.1"/>
</dbReference>
<keyword evidence="2" id="KW-1185">Reference proteome</keyword>
<dbReference type="EMBL" id="JACRWD010000001">
    <property type="protein sequence ID" value="MBC6002607.1"/>
    <property type="molecule type" value="Genomic_DNA"/>
</dbReference>
<accession>A0ABR7K0J1</accession>